<dbReference type="SUPFAM" id="SSF57850">
    <property type="entry name" value="RING/U-box"/>
    <property type="match status" value="1"/>
</dbReference>
<sequence>MVADSITGSELFHGSPISRDSAKKRKENWFWKLRQWKIDAHRRQCIYHWKRANVGGEENSSTLRSLRDKLADRRTASDRFSHLQASRIDHERGSFEFTRCDDDDDDNDEDVERESSASSPTSVLKNKDSGSNKSQDDCFCCSKQITEEEEEAFNDAYENWEHFSDALNFFENDVPSHETTALQQQEEDPNPSTSQRRNSYSSPANSFHKNQGKQEASPRKPIQNNRRKKNKSDQQRECDDDEISECPICSEEMDATDLSFLPCPCGFRLCLFCHNKINENDGRCPACREKYEKTSSNSGEVSFQQRGRAPVRLSPSFKGLDRA</sequence>
<dbReference type="EMBL" id="OU466861">
    <property type="protein sequence ID" value="CAH2067313.1"/>
    <property type="molecule type" value="Genomic_DNA"/>
</dbReference>
<dbReference type="Proteomes" id="UP000836841">
    <property type="component" value="Chromosome 5"/>
</dbReference>
<accession>A0AAU9SIZ4</accession>
<evidence type="ECO:0000256" key="2">
    <source>
        <dbReference type="SAM" id="MobiDB-lite"/>
    </source>
</evidence>
<evidence type="ECO:0000259" key="3">
    <source>
        <dbReference type="PROSITE" id="PS50089"/>
    </source>
</evidence>
<reference evidence="4 5" key="1">
    <citation type="submission" date="2022-03" db="EMBL/GenBank/DDBJ databases">
        <authorList>
            <person name="Nunn A."/>
            <person name="Chopra R."/>
            <person name="Nunn A."/>
            <person name="Contreras Garrido A."/>
        </authorList>
    </citation>
    <scope>NUCLEOTIDE SEQUENCE [LARGE SCALE GENOMIC DNA]</scope>
</reference>
<organism evidence="4 5">
    <name type="scientific">Thlaspi arvense</name>
    <name type="common">Field penny-cress</name>
    <dbReference type="NCBI Taxonomy" id="13288"/>
    <lineage>
        <taxon>Eukaryota</taxon>
        <taxon>Viridiplantae</taxon>
        <taxon>Streptophyta</taxon>
        <taxon>Embryophyta</taxon>
        <taxon>Tracheophyta</taxon>
        <taxon>Spermatophyta</taxon>
        <taxon>Magnoliopsida</taxon>
        <taxon>eudicotyledons</taxon>
        <taxon>Gunneridae</taxon>
        <taxon>Pentapetalae</taxon>
        <taxon>rosids</taxon>
        <taxon>malvids</taxon>
        <taxon>Brassicales</taxon>
        <taxon>Brassicaceae</taxon>
        <taxon>Thlaspideae</taxon>
        <taxon>Thlaspi</taxon>
    </lineage>
</organism>
<feature type="region of interest" description="Disordered" evidence="2">
    <location>
        <begin position="294"/>
        <end position="323"/>
    </location>
</feature>
<evidence type="ECO:0000256" key="1">
    <source>
        <dbReference type="PROSITE-ProRule" id="PRU00175"/>
    </source>
</evidence>
<feature type="compositionally biased region" description="Acidic residues" evidence="2">
    <location>
        <begin position="101"/>
        <end position="112"/>
    </location>
</feature>
<feature type="compositionally biased region" description="Polar residues" evidence="2">
    <location>
        <begin position="177"/>
        <end position="209"/>
    </location>
</feature>
<dbReference type="PROSITE" id="PS50089">
    <property type="entry name" value="ZF_RING_2"/>
    <property type="match status" value="1"/>
</dbReference>
<dbReference type="GO" id="GO:0030014">
    <property type="term" value="C:CCR4-NOT complex"/>
    <property type="evidence" value="ECO:0007669"/>
    <property type="project" value="InterPro"/>
</dbReference>
<dbReference type="InterPro" id="IPR001841">
    <property type="entry name" value="Znf_RING"/>
</dbReference>
<name>A0AAU9SIZ4_THLAR</name>
<dbReference type="GO" id="GO:0016567">
    <property type="term" value="P:protein ubiquitination"/>
    <property type="evidence" value="ECO:0007669"/>
    <property type="project" value="TreeGrafter"/>
</dbReference>
<feature type="region of interest" description="Disordered" evidence="2">
    <location>
        <begin position="176"/>
        <end position="238"/>
    </location>
</feature>
<dbReference type="GO" id="GO:0004842">
    <property type="term" value="F:ubiquitin-protein transferase activity"/>
    <property type="evidence" value="ECO:0007669"/>
    <property type="project" value="InterPro"/>
</dbReference>
<feature type="domain" description="RING-type" evidence="3">
    <location>
        <begin position="246"/>
        <end position="288"/>
    </location>
</feature>
<feature type="region of interest" description="Disordered" evidence="2">
    <location>
        <begin position="96"/>
        <end position="137"/>
    </location>
</feature>
<evidence type="ECO:0000313" key="4">
    <source>
        <dbReference type="EMBL" id="CAH2067313.1"/>
    </source>
</evidence>
<dbReference type="PANTHER" id="PTHR12603:SF39">
    <property type="entry name" value="RING-TYPE DOMAIN-CONTAINING PROTEIN"/>
    <property type="match status" value="1"/>
</dbReference>
<proteinExistence type="predicted"/>
<dbReference type="AlphaFoldDB" id="A0AAU9SIZ4"/>
<keyword evidence="1" id="KW-0863">Zinc-finger</keyword>
<dbReference type="GO" id="GO:0008270">
    <property type="term" value="F:zinc ion binding"/>
    <property type="evidence" value="ECO:0007669"/>
    <property type="project" value="UniProtKB-KW"/>
</dbReference>
<dbReference type="InterPro" id="IPR013083">
    <property type="entry name" value="Znf_RING/FYVE/PHD"/>
</dbReference>
<dbReference type="InterPro" id="IPR039515">
    <property type="entry name" value="NOT4_mRING-HC-C4C4"/>
</dbReference>
<keyword evidence="1" id="KW-0479">Metal-binding</keyword>
<dbReference type="CDD" id="cd16618">
    <property type="entry name" value="mRING-HC-C4C4_CNOT4"/>
    <property type="match status" value="1"/>
</dbReference>
<gene>
    <name evidence="4" type="ORF">TAV2_LOCUS15795</name>
</gene>
<protein>
    <recommendedName>
        <fullName evidence="3">RING-type domain-containing protein</fullName>
    </recommendedName>
</protein>
<dbReference type="PANTHER" id="PTHR12603">
    <property type="entry name" value="CCR4-NOT TRANSCRIPTION COMPLEX RELATED"/>
    <property type="match status" value="1"/>
</dbReference>
<keyword evidence="5" id="KW-1185">Reference proteome</keyword>
<dbReference type="InterPro" id="IPR039780">
    <property type="entry name" value="Mot2"/>
</dbReference>
<feature type="compositionally biased region" description="Polar residues" evidence="2">
    <location>
        <begin position="294"/>
        <end position="305"/>
    </location>
</feature>
<dbReference type="Gene3D" id="3.30.40.10">
    <property type="entry name" value="Zinc/RING finger domain, C3HC4 (zinc finger)"/>
    <property type="match status" value="1"/>
</dbReference>
<evidence type="ECO:0000313" key="5">
    <source>
        <dbReference type="Proteomes" id="UP000836841"/>
    </source>
</evidence>
<feature type="compositionally biased region" description="Basic and acidic residues" evidence="2">
    <location>
        <begin position="125"/>
        <end position="136"/>
    </location>
</feature>
<keyword evidence="1" id="KW-0862">Zinc</keyword>
<dbReference type="Pfam" id="PF14570">
    <property type="entry name" value="zf-RING_4"/>
    <property type="match status" value="1"/>
</dbReference>